<dbReference type="EMBL" id="KQ964251">
    <property type="protein sequence ID" value="KXJ90985.1"/>
    <property type="molecule type" value="Genomic_DNA"/>
</dbReference>
<feature type="transmembrane region" description="Helical" evidence="1">
    <location>
        <begin position="597"/>
        <end position="623"/>
    </location>
</feature>
<evidence type="ECO:0000313" key="3">
    <source>
        <dbReference type="Proteomes" id="UP000070501"/>
    </source>
</evidence>
<feature type="transmembrane region" description="Helical" evidence="1">
    <location>
        <begin position="157"/>
        <end position="177"/>
    </location>
</feature>
<reference evidence="3" key="1">
    <citation type="submission" date="2016-02" db="EMBL/GenBank/DDBJ databases">
        <title>Draft genome sequence of Microdochium bolleyi, a fungal endophyte of beachgrass.</title>
        <authorList>
            <consortium name="DOE Joint Genome Institute"/>
            <person name="David A.S."/>
            <person name="May G."/>
            <person name="Haridas S."/>
            <person name="Lim J."/>
            <person name="Wang M."/>
            <person name="Labutti K."/>
            <person name="Lipzen A."/>
            <person name="Barry K."/>
            <person name="Grigoriev I.V."/>
        </authorList>
    </citation>
    <scope>NUCLEOTIDE SEQUENCE [LARGE SCALE GENOMIC DNA]</scope>
    <source>
        <strain evidence="3">J235TASD1</strain>
    </source>
</reference>
<feature type="transmembrane region" description="Helical" evidence="1">
    <location>
        <begin position="35"/>
        <end position="58"/>
    </location>
</feature>
<keyword evidence="1" id="KW-0472">Membrane</keyword>
<gene>
    <name evidence="2" type="ORF">Micbo1qcDRAFT_195811</name>
</gene>
<keyword evidence="3" id="KW-1185">Reference proteome</keyword>
<sequence>MGLPSDRKTTALSEIEAQPVNKHEQWRLRQTVGKYGTFIILSGAITIPILLALLVALWAGGNGGEGGNAPTQWRYIVIRGWFTEAVTLLSTGISVLTGLQSLICTSLSAAVILETAGVPISQVAEISTMRGVNDGPWRLIFLSLTSSWRKMSLPQNLLVLILYLSVVATKFGSTILVTDLSVTAIVGHANMTYYNLTISKEAFNYKPFSVMWYVPPVYMTFAEVPPTIDPTPSPQGFSDSGNTKRFFMPLGRDNITSLRGYDGAAYGWNSRVSCMPPKMRGRFNISDPGRTTLPYTLSLKGNISYEDTFAAAGVPQVPLYKDGACLPQNFNCTMVVASNVGSKGLSLCVPTVANTVETATMRWLSDPREEPVNANSMVFLVSKTNGTHYNWTSVIDFPQLPSTSVQRGEWTEWTLRNGTKYSASLCFMSSVWERSNIKASTVRDTWNAKPAEQPGLQAYDTSSLRTQLGTTTPLYSNMERGILSVDSVTNTTWGTNNTLYLDTSTYYLFGGGRKAPEYDFVMLTASGGSGVSTVNPYMDFSGILEDVLDKTGRPALALQAMLGIKAYNTFHATAMNRINPEPVHVTSTIMTQAPVRWTGLLCFTAIVVLNYLSVIAITATFLLRTRYSKQGHFWHTISQVITEDTIPLLQHASESRDDHAMARSCLGSTSGSGGREDPVVVVARSGKTGRVQIIRKDELRRGS</sequence>
<accession>A0A136J1C0</accession>
<keyword evidence="1" id="KW-0812">Transmembrane</keyword>
<feature type="transmembrane region" description="Helical" evidence="1">
    <location>
        <begin position="78"/>
        <end position="99"/>
    </location>
</feature>
<dbReference type="InParanoid" id="A0A136J1C0"/>
<proteinExistence type="predicted"/>
<keyword evidence="1" id="KW-1133">Transmembrane helix</keyword>
<evidence type="ECO:0000256" key="1">
    <source>
        <dbReference type="SAM" id="Phobius"/>
    </source>
</evidence>
<dbReference type="OrthoDB" id="5428040at2759"/>
<protein>
    <submittedName>
        <fullName evidence="2">Uncharacterized protein</fullName>
    </submittedName>
</protein>
<name>A0A136J1C0_9PEZI</name>
<dbReference type="AlphaFoldDB" id="A0A136J1C0"/>
<dbReference type="Proteomes" id="UP000070501">
    <property type="component" value="Unassembled WGS sequence"/>
</dbReference>
<evidence type="ECO:0000313" key="2">
    <source>
        <dbReference type="EMBL" id="KXJ90985.1"/>
    </source>
</evidence>
<organism evidence="2 3">
    <name type="scientific">Microdochium bolleyi</name>
    <dbReference type="NCBI Taxonomy" id="196109"/>
    <lineage>
        <taxon>Eukaryota</taxon>
        <taxon>Fungi</taxon>
        <taxon>Dikarya</taxon>
        <taxon>Ascomycota</taxon>
        <taxon>Pezizomycotina</taxon>
        <taxon>Sordariomycetes</taxon>
        <taxon>Xylariomycetidae</taxon>
        <taxon>Xylariales</taxon>
        <taxon>Microdochiaceae</taxon>
        <taxon>Microdochium</taxon>
    </lineage>
</organism>